<dbReference type="Proteomes" id="UP001071777">
    <property type="component" value="Unassembled WGS sequence"/>
</dbReference>
<feature type="region of interest" description="Disordered" evidence="1">
    <location>
        <begin position="125"/>
        <end position="159"/>
    </location>
</feature>
<evidence type="ECO:0000256" key="2">
    <source>
        <dbReference type="SAM" id="Phobius"/>
    </source>
</evidence>
<protein>
    <submittedName>
        <fullName evidence="3">Transmembrane domain-containing protein</fullName>
    </submittedName>
</protein>
<reference evidence="3" key="1">
    <citation type="submission" date="2022-10" db="EMBL/GenBank/DDBJ databases">
        <title>Adaptive evolution leads to modifications in subtelomeric GC content in a zoonotic Cryptosporidium species.</title>
        <authorList>
            <person name="Li J."/>
            <person name="Feng Y."/>
            <person name="Xiao L."/>
        </authorList>
    </citation>
    <scope>NUCLEOTIDE SEQUENCE</scope>
    <source>
        <strain evidence="3">25894</strain>
    </source>
</reference>
<feature type="transmembrane region" description="Helical" evidence="2">
    <location>
        <begin position="55"/>
        <end position="76"/>
    </location>
</feature>
<name>A0ABQ8PA23_9CRYT</name>
<evidence type="ECO:0000256" key="1">
    <source>
        <dbReference type="SAM" id="MobiDB-lite"/>
    </source>
</evidence>
<gene>
    <name evidence="3" type="ORF">OJ252_1080</name>
</gene>
<evidence type="ECO:0000313" key="3">
    <source>
        <dbReference type="EMBL" id="KAJ1613186.1"/>
    </source>
</evidence>
<dbReference type="EMBL" id="JAPCXB010000038">
    <property type="protein sequence ID" value="KAJ1613186.1"/>
    <property type="molecule type" value="Genomic_DNA"/>
</dbReference>
<keyword evidence="2" id="KW-0472">Membrane</keyword>
<keyword evidence="4" id="KW-1185">Reference proteome</keyword>
<feature type="compositionally biased region" description="Basic and acidic residues" evidence="1">
    <location>
        <begin position="138"/>
        <end position="159"/>
    </location>
</feature>
<keyword evidence="2" id="KW-1133">Transmembrane helix</keyword>
<proteinExistence type="predicted"/>
<keyword evidence="2 3" id="KW-0812">Transmembrane</keyword>
<accession>A0ABQ8PA23</accession>
<sequence length="573" mass="65064">MHSNFDNIEGDYVSLGRFGNSFFDISNDSNSGSNVNNINSFHEYIRLGGKKLPSLLRFLVLLGAIISLLVLVKLPIKNRVELRKEMLERALLERRRYHNDSAIQLSGNNTVGSVANETLTETHKGETKAFVPLQNESSPERSVRVENNNTREEKDRSVEKNSISIQKDIKLDMVDSFFGSHYNIHGVNKKAAENDICSDKDYTKKVLKLVYELSYFALPKDTMNIRKFEASDVKVFKDEMWVVCDNLWMIGKFGLGLTPFSDSNKLLGMQTTTSGGNPLDISRLLLGTDPSTEDSQWEGIVRDDVTGHLFVIRESIPHYLKGSPANVSENLEELKLERPGLAKHYHSHIIELAVVKVNNVESYEVLETCTAEHQFDFDNKGFEGAVGLRTRAGEFYLLGLCEGNYCMGESKGEESGNGRLILMKKEYISRASEVTTENTPKNDAYRLNSKCIWRSIRMINIPKEVNFQDYSSIDIRGNKVAITSQEDSSMWIGEIYFGDGEYLDPEKIQLLPNGRVYYFPRDHDCDFKYCNIEGVSFISDNMVVTVSDKMKKKNRQSPKCIHKDQSIHIFAIP</sequence>
<comment type="caution">
    <text evidence="3">The sequence shown here is derived from an EMBL/GenBank/DDBJ whole genome shotgun (WGS) entry which is preliminary data.</text>
</comment>
<organism evidence="3 4">
    <name type="scientific">Cryptosporidium canis</name>
    <dbReference type="NCBI Taxonomy" id="195482"/>
    <lineage>
        <taxon>Eukaryota</taxon>
        <taxon>Sar</taxon>
        <taxon>Alveolata</taxon>
        <taxon>Apicomplexa</taxon>
        <taxon>Conoidasida</taxon>
        <taxon>Coccidia</taxon>
        <taxon>Eucoccidiorida</taxon>
        <taxon>Eimeriorina</taxon>
        <taxon>Cryptosporidiidae</taxon>
        <taxon>Cryptosporidium</taxon>
    </lineage>
</organism>
<evidence type="ECO:0000313" key="4">
    <source>
        <dbReference type="Proteomes" id="UP001071777"/>
    </source>
</evidence>